<feature type="domain" description="DUF7000" evidence="1">
    <location>
        <begin position="6"/>
        <end position="157"/>
    </location>
</feature>
<protein>
    <recommendedName>
        <fullName evidence="1">DUF7000 domain-containing protein</fullName>
    </recommendedName>
</protein>
<dbReference type="InterPro" id="IPR054269">
    <property type="entry name" value="DUF7000"/>
</dbReference>
<dbReference type="Pfam" id="PF22526">
    <property type="entry name" value="DUF7000"/>
    <property type="match status" value="1"/>
</dbReference>
<keyword evidence="3" id="KW-1185">Reference proteome</keyword>
<dbReference type="Proteomes" id="UP000255024">
    <property type="component" value="Unassembled WGS sequence"/>
</dbReference>
<evidence type="ECO:0000313" key="3">
    <source>
        <dbReference type="Proteomes" id="UP000255024"/>
    </source>
</evidence>
<accession>A0A378RN97</accession>
<reference evidence="2 3" key="1">
    <citation type="submission" date="2018-06" db="EMBL/GenBank/DDBJ databases">
        <authorList>
            <consortium name="Pathogen Informatics"/>
            <person name="Doyle S."/>
        </authorList>
    </citation>
    <scope>NUCLEOTIDE SEQUENCE [LARGE SCALE GENOMIC DNA]</scope>
    <source>
        <strain evidence="2 3">NCTC11179</strain>
    </source>
</reference>
<name>A0A378RN97_MYROD</name>
<evidence type="ECO:0000313" key="2">
    <source>
        <dbReference type="EMBL" id="STZ27150.1"/>
    </source>
</evidence>
<dbReference type="EMBL" id="UGQL01000001">
    <property type="protein sequence ID" value="STZ27150.1"/>
    <property type="molecule type" value="Genomic_DNA"/>
</dbReference>
<organism evidence="2 3">
    <name type="scientific">Myroides odoratus</name>
    <name type="common">Flavobacterium odoratum</name>
    <dbReference type="NCBI Taxonomy" id="256"/>
    <lineage>
        <taxon>Bacteria</taxon>
        <taxon>Pseudomonadati</taxon>
        <taxon>Bacteroidota</taxon>
        <taxon>Flavobacteriia</taxon>
        <taxon>Flavobacteriales</taxon>
        <taxon>Flavobacteriaceae</taxon>
        <taxon>Myroides</taxon>
    </lineage>
</organism>
<gene>
    <name evidence="2" type="ORF">NCTC11179_00683</name>
</gene>
<proteinExistence type="predicted"/>
<dbReference type="RefSeq" id="WP_115090143.1">
    <property type="nucleotide sequence ID" value="NZ_CP068107.1"/>
</dbReference>
<sequence>MKSIHTLLQHYQKEIQNKKIAQAYHFLLRFLMQTKADFALHHKAEFKVGNIAPGYLDYSYFSFFNRELRDKKLRYGIVLNHAEMQIELWLMGQNAKVQQAYWKTLKKSKWNAHRTAMPQYAILEVVLLDELNFDRTEDMLLAIRTKALQTIAEINPLL</sequence>
<dbReference type="AlphaFoldDB" id="A0A378RN97"/>
<evidence type="ECO:0000259" key="1">
    <source>
        <dbReference type="Pfam" id="PF22526"/>
    </source>
</evidence>